<evidence type="ECO:0000256" key="3">
    <source>
        <dbReference type="ARBA" id="ARBA00023163"/>
    </source>
</evidence>
<dbReference type="GO" id="GO:0043565">
    <property type="term" value="F:sequence-specific DNA binding"/>
    <property type="evidence" value="ECO:0007669"/>
    <property type="project" value="InterPro"/>
</dbReference>
<dbReference type="Gene3D" id="1.10.10.10">
    <property type="entry name" value="Winged helix-like DNA-binding domain superfamily/Winged helix DNA-binding domain"/>
    <property type="match status" value="1"/>
</dbReference>
<dbReference type="SMART" id="SM00344">
    <property type="entry name" value="HTH_ASNC"/>
    <property type="match status" value="1"/>
</dbReference>
<dbReference type="AlphaFoldDB" id="A0A150J2P9"/>
<dbReference type="Proteomes" id="UP000092403">
    <property type="component" value="Unassembled WGS sequence"/>
</dbReference>
<name>A0A150J2P9_9EURY</name>
<evidence type="ECO:0000313" key="5">
    <source>
        <dbReference type="EMBL" id="KYC46246.1"/>
    </source>
</evidence>
<dbReference type="InterPro" id="IPR019888">
    <property type="entry name" value="Tscrpt_reg_AsnC-like"/>
</dbReference>
<dbReference type="InterPro" id="IPR036388">
    <property type="entry name" value="WH-like_DNA-bd_sf"/>
</dbReference>
<dbReference type="EMBL" id="LNJC01000002">
    <property type="protein sequence ID" value="KYC51244.1"/>
    <property type="molecule type" value="Genomic_DNA"/>
</dbReference>
<organism evidence="7 10">
    <name type="scientific">Candidatus Methanofastidiosum methylothiophilum</name>
    <dbReference type="NCBI Taxonomy" id="1705564"/>
    <lineage>
        <taxon>Archaea</taxon>
        <taxon>Methanobacteriati</taxon>
        <taxon>Methanobacteriota</taxon>
        <taxon>Stenosarchaea group</taxon>
        <taxon>Candidatus Methanofastidiosia</taxon>
        <taxon>Candidatus Methanofastidiosales</taxon>
        <taxon>Candidatus Methanofastidiosaceae</taxon>
        <taxon>Candidatus Methanofastidiosum</taxon>
    </lineage>
</organism>
<evidence type="ECO:0000313" key="10">
    <source>
        <dbReference type="Proteomes" id="UP000092403"/>
    </source>
</evidence>
<evidence type="ECO:0000313" key="7">
    <source>
        <dbReference type="EMBL" id="KYC51244.1"/>
    </source>
</evidence>
<protein>
    <recommendedName>
        <fullName evidence="4">HTH asnC-type domain-containing protein</fullName>
    </recommendedName>
</protein>
<evidence type="ECO:0000313" key="9">
    <source>
        <dbReference type="Proteomes" id="UP000092401"/>
    </source>
</evidence>
<dbReference type="Proteomes" id="UP000091929">
    <property type="component" value="Unassembled WGS sequence"/>
</dbReference>
<dbReference type="Pfam" id="PF13412">
    <property type="entry name" value="HTH_24"/>
    <property type="match status" value="1"/>
</dbReference>
<dbReference type="InterPro" id="IPR036390">
    <property type="entry name" value="WH_DNA-bd_sf"/>
</dbReference>
<evidence type="ECO:0000313" key="6">
    <source>
        <dbReference type="EMBL" id="KYC48586.1"/>
    </source>
</evidence>
<accession>A0A150IMJ6</accession>
<sequence>MVKDICILRGRTIDEQEKLIIKALIRNPRSSDNQISKATRVPVRTVYRKRKKLEEEGIIHYYLNVNLDKSGIGKINARHLYLIKFKLGLPYTQFIREINEENNVRTVFTEHIYQSFLAEVDGRVALVMILEGERDEDIVENFNKIIVPSLKKNHGPDSIEDVQTIRLSDPIRFFHNYMPMLNIKNGRIRDDWRDELLFIT</sequence>
<keyword evidence="3" id="KW-0804">Transcription</keyword>
<evidence type="ECO:0000256" key="2">
    <source>
        <dbReference type="ARBA" id="ARBA00023125"/>
    </source>
</evidence>
<dbReference type="EMBL" id="LNGF01000003">
    <property type="protein sequence ID" value="KYC48586.1"/>
    <property type="molecule type" value="Genomic_DNA"/>
</dbReference>
<dbReference type="PROSITE" id="PS50956">
    <property type="entry name" value="HTH_ASNC_2"/>
    <property type="match status" value="1"/>
</dbReference>
<evidence type="ECO:0000259" key="4">
    <source>
        <dbReference type="PROSITE" id="PS50956"/>
    </source>
</evidence>
<accession>A0A150IUD0</accession>
<comment type="caution">
    <text evidence="7">The sequence shown here is derived from an EMBL/GenBank/DDBJ whole genome shotgun (WGS) entry which is preliminary data.</text>
</comment>
<keyword evidence="2" id="KW-0238">DNA-binding</keyword>
<gene>
    <name evidence="5" type="ORF">APG10_00116</name>
    <name evidence="6" type="ORF">APG11_00257</name>
    <name evidence="7" type="ORF">APG12_00169</name>
</gene>
<feature type="domain" description="HTH asnC-type" evidence="4">
    <location>
        <begin position="13"/>
        <end position="73"/>
    </location>
</feature>
<dbReference type="SUPFAM" id="SSF46785">
    <property type="entry name" value="Winged helix' DNA-binding domain"/>
    <property type="match status" value="1"/>
</dbReference>
<dbReference type="Proteomes" id="UP000092401">
    <property type="component" value="Unassembled WGS sequence"/>
</dbReference>
<proteinExistence type="predicted"/>
<accession>A0A150J2P9</accession>
<dbReference type="EMBL" id="LNGE01000002">
    <property type="protein sequence ID" value="KYC46246.1"/>
    <property type="molecule type" value="Genomic_DNA"/>
</dbReference>
<dbReference type="InterPro" id="IPR000485">
    <property type="entry name" value="AsnC-type_HTH_dom"/>
</dbReference>
<keyword evidence="1" id="KW-0805">Transcription regulation</keyword>
<evidence type="ECO:0000256" key="1">
    <source>
        <dbReference type="ARBA" id="ARBA00023015"/>
    </source>
</evidence>
<reference evidence="8 9" key="1">
    <citation type="journal article" date="2016" name="ISME J.">
        <title>Chasing the elusive Euryarchaeota class WSA2: genomes reveal a uniquely fastidious methyl-reducing methanogen.</title>
        <authorList>
            <person name="Nobu M.K."/>
            <person name="Narihiro T."/>
            <person name="Kuroda K."/>
            <person name="Mei R."/>
            <person name="Liu W.T."/>
        </authorList>
    </citation>
    <scope>NUCLEOTIDE SEQUENCE [LARGE SCALE GENOMIC DNA]</scope>
    <source>
        <strain evidence="5">B03fssc0709_Meth_Bin005</strain>
        <strain evidence="6">B15fssc0709_Meth_Bin003</strain>
        <strain evidence="7">BMIXfssc0709_Meth_Bin006</strain>
    </source>
</reference>
<evidence type="ECO:0000313" key="8">
    <source>
        <dbReference type="Proteomes" id="UP000091929"/>
    </source>
</evidence>